<proteinExistence type="predicted"/>
<sequence>MRRDGVKHNISSGSTIRCAESPRHFSNFFANHEKKNTPQELRKFIKNDQENIYGKKPCYSRLQTRRSGSPYGRMPLHKSFGKIKGKLKEQAKYLNSNIFIYF</sequence>
<dbReference type="EMBL" id="KY684083">
    <property type="protein sequence ID" value="ARF08176.1"/>
    <property type="molecule type" value="Genomic_DNA"/>
</dbReference>
<protein>
    <submittedName>
        <fullName evidence="1">Uncharacterized protein</fullName>
    </submittedName>
</protein>
<reference evidence="1" key="1">
    <citation type="journal article" date="2017" name="Science">
        <title>Giant viruses with an expanded complement of translation system components.</title>
        <authorList>
            <person name="Schulz F."/>
            <person name="Yutin N."/>
            <person name="Ivanova N.N."/>
            <person name="Ortega D.R."/>
            <person name="Lee T.K."/>
            <person name="Vierheilig J."/>
            <person name="Daims H."/>
            <person name="Horn M."/>
            <person name="Wagner M."/>
            <person name="Jensen G.J."/>
            <person name="Kyrpides N.C."/>
            <person name="Koonin E.V."/>
            <person name="Woyke T."/>
        </authorList>
    </citation>
    <scope>NUCLEOTIDE SEQUENCE</scope>
    <source>
        <strain evidence="1">CTV1</strain>
    </source>
</reference>
<name>A0A1V0S900_9VIRU</name>
<gene>
    <name evidence="1" type="ORF">Catovirus_1_226</name>
</gene>
<accession>A0A1V0S900</accession>
<organism evidence="1">
    <name type="scientific">Catovirus CTV1</name>
    <dbReference type="NCBI Taxonomy" id="1977631"/>
    <lineage>
        <taxon>Viruses</taxon>
        <taxon>Varidnaviria</taxon>
        <taxon>Bamfordvirae</taxon>
        <taxon>Nucleocytoviricota</taxon>
        <taxon>Megaviricetes</taxon>
        <taxon>Imitervirales</taxon>
        <taxon>Mimiviridae</taxon>
        <taxon>Klosneuvirinae</taxon>
        <taxon>Catovirus</taxon>
    </lineage>
</organism>
<evidence type="ECO:0000313" key="1">
    <source>
        <dbReference type="EMBL" id="ARF08176.1"/>
    </source>
</evidence>